<feature type="region of interest" description="Disordered" evidence="14">
    <location>
        <begin position="362"/>
        <end position="385"/>
    </location>
</feature>
<keyword evidence="12 15" id="KW-0472">Membrane</keyword>
<dbReference type="InterPro" id="IPR003594">
    <property type="entry name" value="HATPase_dom"/>
</dbReference>
<evidence type="ECO:0000256" key="13">
    <source>
        <dbReference type="SAM" id="Coils"/>
    </source>
</evidence>
<feature type="transmembrane region" description="Helical" evidence="15">
    <location>
        <begin position="47"/>
        <end position="75"/>
    </location>
</feature>
<dbReference type="GO" id="GO:0005524">
    <property type="term" value="F:ATP binding"/>
    <property type="evidence" value="ECO:0007669"/>
    <property type="project" value="UniProtKB-KW"/>
</dbReference>
<dbReference type="GO" id="GO:0016020">
    <property type="term" value="C:membrane"/>
    <property type="evidence" value="ECO:0007669"/>
    <property type="project" value="UniProtKB-SubCell"/>
</dbReference>
<dbReference type="GO" id="GO:0000155">
    <property type="term" value="F:phosphorelay sensor kinase activity"/>
    <property type="evidence" value="ECO:0007669"/>
    <property type="project" value="InterPro"/>
</dbReference>
<dbReference type="Gene3D" id="3.30.565.10">
    <property type="entry name" value="Histidine kinase-like ATPase, C-terminal domain"/>
    <property type="match status" value="1"/>
</dbReference>
<dbReference type="InterPro" id="IPR036890">
    <property type="entry name" value="HATPase_C_sf"/>
</dbReference>
<gene>
    <name evidence="17" type="ORF">FKZ61_05185</name>
</gene>
<keyword evidence="6 15" id="KW-0812">Transmembrane</keyword>
<feature type="transmembrane region" description="Helical" evidence="15">
    <location>
        <begin position="12"/>
        <end position="35"/>
    </location>
</feature>
<reference evidence="17 18" key="1">
    <citation type="submission" date="2019-06" db="EMBL/GenBank/DDBJ databases">
        <title>Genome sequence of Litorilinea aerophila BAA-2444.</title>
        <authorList>
            <person name="Maclea K.S."/>
            <person name="Maurais E.G."/>
            <person name="Iannazzi L.C."/>
        </authorList>
    </citation>
    <scope>NUCLEOTIDE SEQUENCE [LARGE SCALE GENOMIC DNA]</scope>
    <source>
        <strain evidence="17 18">ATCC BAA-2444</strain>
    </source>
</reference>
<evidence type="ECO:0000256" key="15">
    <source>
        <dbReference type="SAM" id="Phobius"/>
    </source>
</evidence>
<dbReference type="RefSeq" id="WP_141609016.1">
    <property type="nucleotide sequence ID" value="NZ_VIGC02000005.1"/>
</dbReference>
<comment type="subcellular location">
    <subcellularLocation>
        <location evidence="2">Membrane</location>
        <topology evidence="2">Multi-pass membrane protein</topology>
    </subcellularLocation>
</comment>
<evidence type="ECO:0000256" key="9">
    <source>
        <dbReference type="ARBA" id="ARBA00022840"/>
    </source>
</evidence>
<keyword evidence="11" id="KW-0902">Two-component regulatory system</keyword>
<dbReference type="SMART" id="SM00387">
    <property type="entry name" value="HATPase_c"/>
    <property type="match status" value="1"/>
</dbReference>
<dbReference type="InterPro" id="IPR025201">
    <property type="entry name" value="KdpD_TM"/>
</dbReference>
<protein>
    <recommendedName>
        <fullName evidence="3">histidine kinase</fullName>
        <ecNumber evidence="3">2.7.13.3</ecNumber>
    </recommendedName>
</protein>
<dbReference type="PANTHER" id="PTHR43065">
    <property type="entry name" value="SENSOR HISTIDINE KINASE"/>
    <property type="match status" value="1"/>
</dbReference>
<dbReference type="InterPro" id="IPR004358">
    <property type="entry name" value="Sig_transdc_His_kin-like_C"/>
</dbReference>
<keyword evidence="18" id="KW-1185">Reference proteome</keyword>
<keyword evidence="10 15" id="KW-1133">Transmembrane helix</keyword>
<dbReference type="PRINTS" id="PR00344">
    <property type="entry name" value="BCTRLSENSOR"/>
</dbReference>
<dbReference type="SUPFAM" id="SSF47384">
    <property type="entry name" value="Homodimeric domain of signal transducing histidine kinase"/>
    <property type="match status" value="1"/>
</dbReference>
<evidence type="ECO:0000256" key="4">
    <source>
        <dbReference type="ARBA" id="ARBA00022553"/>
    </source>
</evidence>
<evidence type="ECO:0000256" key="10">
    <source>
        <dbReference type="ARBA" id="ARBA00022989"/>
    </source>
</evidence>
<comment type="caution">
    <text evidence="17">The sequence shown here is derived from an EMBL/GenBank/DDBJ whole genome shotgun (WGS) entry which is preliminary data.</text>
</comment>
<dbReference type="Gene3D" id="1.10.287.130">
    <property type="match status" value="1"/>
</dbReference>
<feature type="coiled-coil region" evidence="13">
    <location>
        <begin position="119"/>
        <end position="146"/>
    </location>
</feature>
<dbReference type="EMBL" id="VIGC01000005">
    <property type="protein sequence ID" value="TQE97031.1"/>
    <property type="molecule type" value="Genomic_DNA"/>
</dbReference>
<dbReference type="PANTHER" id="PTHR43065:SF10">
    <property type="entry name" value="PEROXIDE STRESS-ACTIVATED HISTIDINE KINASE MAK3"/>
    <property type="match status" value="1"/>
</dbReference>
<keyword evidence="4" id="KW-0597">Phosphoprotein</keyword>
<keyword evidence="9" id="KW-0067">ATP-binding</keyword>
<dbReference type="Gene3D" id="1.20.120.620">
    <property type="entry name" value="Backbone structure of the membrane domain of e. Coli histidine kinase receptor kdpd"/>
    <property type="match status" value="1"/>
</dbReference>
<sequence length="385" mass="42277">MFRNRWSSRLPTSWGSLLLVVSGIALVTVLHYATTPGLRELHAVYRYFYFLPIVYAALRFGFWGGVYTALAASLFFAPHIFFKWGDFPEDSLNDLLVVVVFCAVAAITGITVERLHRSQQQEQATARRLAATLQRLEAQGEELRRAEHLSALGTLAGGLAHEIRNPLGIIRATAQLLAMECGPEAAESLAIIQKEADRIERFIQELLNYAGESRLQRAPTPVAALLERVAGRLRPLLERYAIACRIHVAAGVSTAWLDGEQMEQALMNLCVNAIQALDGPGEIQLRASLEGEAWLALEVIDNGPGIAPPDRVRIFDPFYTTKDTGTGLGLSVVQRIVANHGGRITVDSTPGQGTTFTLLLPLDPGRTHSTSSKSRQKFADGFHQR</sequence>
<dbReference type="InterPro" id="IPR003661">
    <property type="entry name" value="HisK_dim/P_dom"/>
</dbReference>
<dbReference type="CDD" id="cd00082">
    <property type="entry name" value="HisKA"/>
    <property type="match status" value="1"/>
</dbReference>
<dbReference type="SUPFAM" id="SSF55874">
    <property type="entry name" value="ATPase domain of HSP90 chaperone/DNA topoisomerase II/histidine kinase"/>
    <property type="match status" value="1"/>
</dbReference>
<dbReference type="EC" id="2.7.13.3" evidence="3"/>
<evidence type="ECO:0000259" key="16">
    <source>
        <dbReference type="PROSITE" id="PS50109"/>
    </source>
</evidence>
<keyword evidence="8" id="KW-0418">Kinase</keyword>
<dbReference type="InParanoid" id="A0A540VJW1"/>
<keyword evidence="7" id="KW-0547">Nucleotide-binding</keyword>
<evidence type="ECO:0000313" key="17">
    <source>
        <dbReference type="EMBL" id="TQE97031.1"/>
    </source>
</evidence>
<keyword evidence="5" id="KW-0808">Transferase</keyword>
<dbReference type="OrthoDB" id="9764522at2"/>
<dbReference type="SMART" id="SM00388">
    <property type="entry name" value="HisKA"/>
    <property type="match status" value="1"/>
</dbReference>
<evidence type="ECO:0000313" key="18">
    <source>
        <dbReference type="Proteomes" id="UP000317371"/>
    </source>
</evidence>
<evidence type="ECO:0000256" key="2">
    <source>
        <dbReference type="ARBA" id="ARBA00004141"/>
    </source>
</evidence>
<dbReference type="InterPro" id="IPR005467">
    <property type="entry name" value="His_kinase_dom"/>
</dbReference>
<dbReference type="AlphaFoldDB" id="A0A540VJW1"/>
<dbReference type="Pfam" id="PF02518">
    <property type="entry name" value="HATPase_c"/>
    <property type="match status" value="1"/>
</dbReference>
<organism evidence="17 18">
    <name type="scientific">Litorilinea aerophila</name>
    <dbReference type="NCBI Taxonomy" id="1204385"/>
    <lineage>
        <taxon>Bacteria</taxon>
        <taxon>Bacillati</taxon>
        <taxon>Chloroflexota</taxon>
        <taxon>Caldilineae</taxon>
        <taxon>Caldilineales</taxon>
        <taxon>Caldilineaceae</taxon>
        <taxon>Litorilinea</taxon>
    </lineage>
</organism>
<feature type="transmembrane region" description="Helical" evidence="15">
    <location>
        <begin position="95"/>
        <end position="112"/>
    </location>
</feature>
<keyword evidence="13" id="KW-0175">Coiled coil</keyword>
<proteinExistence type="predicted"/>
<dbReference type="InterPro" id="IPR036097">
    <property type="entry name" value="HisK_dim/P_sf"/>
</dbReference>
<evidence type="ECO:0000256" key="3">
    <source>
        <dbReference type="ARBA" id="ARBA00012438"/>
    </source>
</evidence>
<name>A0A540VJW1_9CHLR</name>
<evidence type="ECO:0000256" key="7">
    <source>
        <dbReference type="ARBA" id="ARBA00022741"/>
    </source>
</evidence>
<dbReference type="Pfam" id="PF13493">
    <property type="entry name" value="DUF4118"/>
    <property type="match status" value="1"/>
</dbReference>
<evidence type="ECO:0000256" key="1">
    <source>
        <dbReference type="ARBA" id="ARBA00000085"/>
    </source>
</evidence>
<comment type="catalytic activity">
    <reaction evidence="1">
        <text>ATP + protein L-histidine = ADP + protein N-phospho-L-histidine.</text>
        <dbReference type="EC" id="2.7.13.3"/>
    </reaction>
</comment>
<evidence type="ECO:0000256" key="6">
    <source>
        <dbReference type="ARBA" id="ARBA00022692"/>
    </source>
</evidence>
<evidence type="ECO:0000256" key="8">
    <source>
        <dbReference type="ARBA" id="ARBA00022777"/>
    </source>
</evidence>
<dbReference type="Pfam" id="PF00512">
    <property type="entry name" value="HisKA"/>
    <property type="match status" value="1"/>
</dbReference>
<feature type="domain" description="Histidine kinase" evidence="16">
    <location>
        <begin position="158"/>
        <end position="364"/>
    </location>
</feature>
<dbReference type="Proteomes" id="UP000317371">
    <property type="component" value="Unassembled WGS sequence"/>
</dbReference>
<evidence type="ECO:0000256" key="5">
    <source>
        <dbReference type="ARBA" id="ARBA00022679"/>
    </source>
</evidence>
<accession>A0A540VJW1</accession>
<evidence type="ECO:0000256" key="14">
    <source>
        <dbReference type="SAM" id="MobiDB-lite"/>
    </source>
</evidence>
<evidence type="ECO:0000256" key="11">
    <source>
        <dbReference type="ARBA" id="ARBA00023012"/>
    </source>
</evidence>
<dbReference type="PROSITE" id="PS50109">
    <property type="entry name" value="HIS_KIN"/>
    <property type="match status" value="1"/>
</dbReference>
<evidence type="ECO:0000256" key="12">
    <source>
        <dbReference type="ARBA" id="ARBA00023136"/>
    </source>
</evidence>
<dbReference type="InterPro" id="IPR038318">
    <property type="entry name" value="KdpD_sf"/>
</dbReference>
<dbReference type="FunCoup" id="A0A540VJW1">
    <property type="interactions" value="45"/>
</dbReference>